<dbReference type="Proteomes" id="UP000059188">
    <property type="component" value="Unassembled WGS sequence"/>
</dbReference>
<evidence type="ECO:0000313" key="2">
    <source>
        <dbReference type="Proteomes" id="UP000059188"/>
    </source>
</evidence>
<evidence type="ECO:0000313" key="1">
    <source>
        <dbReference type="EMBL" id="CEL55669.1"/>
    </source>
</evidence>
<dbReference type="EMBL" id="LN679101">
    <property type="protein sequence ID" value="CEL55669.1"/>
    <property type="molecule type" value="Genomic_DNA"/>
</dbReference>
<name>A0A0B7FFK9_THACB</name>
<evidence type="ECO:0008006" key="3">
    <source>
        <dbReference type="Google" id="ProtNLM"/>
    </source>
</evidence>
<dbReference type="AlphaFoldDB" id="A0A0B7FFK9"/>
<reference evidence="1 2" key="1">
    <citation type="submission" date="2014-11" db="EMBL/GenBank/DDBJ databases">
        <authorList>
            <person name="Wibberg Daniel"/>
        </authorList>
    </citation>
    <scope>NUCLEOTIDE SEQUENCE [LARGE SCALE GENOMIC DNA]</scope>
    <source>
        <strain evidence="1">Rhizoctonia solani AG1-IB 7/3/14</strain>
    </source>
</reference>
<proteinExistence type="predicted"/>
<accession>A0A0B7FFK9</accession>
<keyword evidence="2" id="KW-1185">Reference proteome</keyword>
<protein>
    <recommendedName>
        <fullName evidence="3">Caspase domain-containing protein</fullName>
    </recommendedName>
</protein>
<gene>
    <name evidence="1" type="ORF">RSOLAG1IB_01681</name>
</gene>
<sequence length="389" mass="43292">MRLCSVQAPLPLGLDTDELAPASKECTIFGRLKRVKTKLNSRFLPYPNLLHLSTQRRRGLTSAIPEPRHVGRKSSLETALFGDPQILQPDQIIWFVLVVAVDYLGLQDPEHDLEFWKTMLDDPILNSEIIYFIKLAGEEATPENIRKELAQMYHDSEALGKVGRPNLFVYLTGEGDDQNRMCLLGGKSVSEEEIDRWLTELRTECGYARPITLALDICRSNKDKPGTKMSHGIDLICSASPGEQAKAIRFESDQAKPYSCFILAFIAASVGSLASTSVNFKAEIEQHLNQLIALMNSAPSKRISDGDDDGVSSQTPDWSRGNHLSTFFEFAKMISRTRIAQEIYDFVVQYYTGKESLGPGGTADYRPLPENHTTQHLRGANGNVPAVCT</sequence>
<organism evidence="1 2">
    <name type="scientific">Thanatephorus cucumeris (strain AG1-IB / isolate 7/3/14)</name>
    <name type="common">Lettuce bottom rot fungus</name>
    <name type="synonym">Rhizoctonia solani</name>
    <dbReference type="NCBI Taxonomy" id="1108050"/>
    <lineage>
        <taxon>Eukaryota</taxon>
        <taxon>Fungi</taxon>
        <taxon>Dikarya</taxon>
        <taxon>Basidiomycota</taxon>
        <taxon>Agaricomycotina</taxon>
        <taxon>Agaricomycetes</taxon>
        <taxon>Cantharellales</taxon>
        <taxon>Ceratobasidiaceae</taxon>
        <taxon>Rhizoctonia</taxon>
        <taxon>Rhizoctonia solani AG-1</taxon>
    </lineage>
</organism>
<dbReference type="OrthoDB" id="3230178at2759"/>